<evidence type="ECO:0000313" key="2">
    <source>
        <dbReference type="EMBL" id="MCJ2376788.1"/>
    </source>
</evidence>
<feature type="signal peptide" evidence="1">
    <location>
        <begin position="1"/>
        <end position="22"/>
    </location>
</feature>
<gene>
    <name evidence="2" type="ORF">LNL84_08060</name>
</gene>
<dbReference type="PROSITE" id="PS51257">
    <property type="entry name" value="PROKAR_LIPOPROTEIN"/>
    <property type="match status" value="1"/>
</dbReference>
<proteinExistence type="predicted"/>
<comment type="caution">
    <text evidence="2">The sequence shown here is derived from an EMBL/GenBank/DDBJ whole genome shotgun (WGS) entry which is preliminary data.</text>
</comment>
<accession>A0A9X1WA39</accession>
<dbReference type="EMBL" id="JAJNNZ010000005">
    <property type="protein sequence ID" value="MCJ2376788.1"/>
    <property type="molecule type" value="Genomic_DNA"/>
</dbReference>
<keyword evidence="1" id="KW-0732">Signal</keyword>
<dbReference type="AlphaFoldDB" id="A0A9X1WA39"/>
<evidence type="ECO:0008006" key="4">
    <source>
        <dbReference type="Google" id="ProtNLM"/>
    </source>
</evidence>
<name>A0A9X1WA39_9VIBR</name>
<organism evidence="2 3">
    <name type="scientific">Vibrio gelatinilyticus</name>
    <dbReference type="NCBI Taxonomy" id="2893468"/>
    <lineage>
        <taxon>Bacteria</taxon>
        <taxon>Pseudomonadati</taxon>
        <taxon>Pseudomonadota</taxon>
        <taxon>Gammaproteobacteria</taxon>
        <taxon>Vibrionales</taxon>
        <taxon>Vibrionaceae</taxon>
        <taxon>Vibrio</taxon>
    </lineage>
</organism>
<evidence type="ECO:0000256" key="1">
    <source>
        <dbReference type="SAM" id="SignalP"/>
    </source>
</evidence>
<dbReference type="Proteomes" id="UP001139488">
    <property type="component" value="Unassembled WGS sequence"/>
</dbReference>
<protein>
    <recommendedName>
        <fullName evidence="4">DUF4136 domain-containing protein</fullName>
    </recommendedName>
</protein>
<keyword evidence="3" id="KW-1185">Reference proteome</keyword>
<feature type="chain" id="PRO_5040993170" description="DUF4136 domain-containing protein" evidence="1">
    <location>
        <begin position="23"/>
        <end position="194"/>
    </location>
</feature>
<sequence length="194" mass="21509">MQKSLWIFLLAILAGCTTQTTAPSYSYGVVTTGDFSFLARNHNYTYAWQPGEAVAKVPDTIDADVYRAAIRQAIDEVMRVKGYSLTHWETGPAMLIDFGIATESGMTDQEIFDKTQISTGIQVSAEPGERGEKGTLYVAVFDPIYELPRWRVLAQGPTESDNLSRPEDKKELQQIISSMLRPIPTNNSSTIVLP</sequence>
<dbReference type="RefSeq" id="WP_244356712.1">
    <property type="nucleotide sequence ID" value="NZ_JAJNNZ010000005.1"/>
</dbReference>
<reference evidence="2" key="1">
    <citation type="submission" date="2021-11" db="EMBL/GenBank/DDBJ databases">
        <title>Vibrio ZSDE26 sp. nov. and Vibrio ZSDZ34 sp. nov., isolated from coastal seawater in Qingdao.</title>
        <authorList>
            <person name="Zhang P."/>
        </authorList>
    </citation>
    <scope>NUCLEOTIDE SEQUENCE</scope>
    <source>
        <strain evidence="2">ZSDZ34</strain>
    </source>
</reference>
<evidence type="ECO:0000313" key="3">
    <source>
        <dbReference type="Proteomes" id="UP001139488"/>
    </source>
</evidence>